<comment type="similarity">
    <text evidence="6">Belongs to the protein kinase superfamily. CMGC Ser/Thr protein kinase family. Lammer subfamily.</text>
</comment>
<evidence type="ECO:0000256" key="2">
    <source>
        <dbReference type="ARBA" id="ARBA00022679"/>
    </source>
</evidence>
<dbReference type="GO" id="GO:0004674">
    <property type="term" value="F:protein serine/threonine kinase activity"/>
    <property type="evidence" value="ECO:0007669"/>
    <property type="project" value="UniProtKB-KW"/>
</dbReference>
<dbReference type="InterPro" id="IPR011009">
    <property type="entry name" value="Kinase-like_dom_sf"/>
</dbReference>
<keyword evidence="1" id="KW-0723">Serine/threonine-protein kinase</keyword>
<dbReference type="PROSITE" id="PS50011">
    <property type="entry name" value="PROTEIN_KINASE_DOM"/>
    <property type="match status" value="1"/>
</dbReference>
<evidence type="ECO:0000256" key="5">
    <source>
        <dbReference type="ARBA" id="ARBA00022840"/>
    </source>
</evidence>
<dbReference type="WBParaSite" id="Csp11.Scaffold630.g22137.t1">
    <property type="protein sequence ID" value="Csp11.Scaffold630.g22137.t1"/>
    <property type="gene ID" value="Csp11.Scaffold630.g22137"/>
</dbReference>
<dbReference type="Gene3D" id="1.10.510.10">
    <property type="entry name" value="Transferase(Phosphotransferase) domain 1"/>
    <property type="match status" value="1"/>
</dbReference>
<protein>
    <submittedName>
        <fullName evidence="10">Protein kinase domain-containing protein</fullName>
    </submittedName>
</protein>
<dbReference type="AlphaFoldDB" id="A0A1I7V3W6"/>
<evidence type="ECO:0000256" key="3">
    <source>
        <dbReference type="ARBA" id="ARBA00022741"/>
    </source>
</evidence>
<dbReference type="Proteomes" id="UP000095282">
    <property type="component" value="Unplaced"/>
</dbReference>
<keyword evidence="3 7" id="KW-0547">Nucleotide-binding</keyword>
<evidence type="ECO:0000256" key="7">
    <source>
        <dbReference type="PROSITE-ProRule" id="PRU10141"/>
    </source>
</evidence>
<feature type="domain" description="Protein kinase" evidence="8">
    <location>
        <begin position="12"/>
        <end position="129"/>
    </location>
</feature>
<keyword evidence="4" id="KW-0418">Kinase</keyword>
<accession>A0A1I7V3W6</accession>
<proteinExistence type="inferred from homology"/>
<dbReference type="Pfam" id="PF00069">
    <property type="entry name" value="Pkinase"/>
    <property type="match status" value="1"/>
</dbReference>
<evidence type="ECO:0000256" key="4">
    <source>
        <dbReference type="ARBA" id="ARBA00022777"/>
    </source>
</evidence>
<dbReference type="GO" id="GO:0005524">
    <property type="term" value="F:ATP binding"/>
    <property type="evidence" value="ECO:0007669"/>
    <property type="project" value="UniProtKB-UniRule"/>
</dbReference>
<feature type="binding site" evidence="7">
    <location>
        <position position="45"/>
    </location>
    <ligand>
        <name>ATP</name>
        <dbReference type="ChEBI" id="CHEBI:30616"/>
    </ligand>
</feature>
<dbReference type="PANTHER" id="PTHR45646">
    <property type="entry name" value="SERINE/THREONINE-PROTEIN KINASE DOA-RELATED"/>
    <property type="match status" value="1"/>
</dbReference>
<evidence type="ECO:0000256" key="6">
    <source>
        <dbReference type="ARBA" id="ARBA00037966"/>
    </source>
</evidence>
<dbReference type="InterPro" id="IPR000719">
    <property type="entry name" value="Prot_kinase_dom"/>
</dbReference>
<name>A0A1I7V3W6_9PELO</name>
<evidence type="ECO:0000313" key="9">
    <source>
        <dbReference type="Proteomes" id="UP000095282"/>
    </source>
</evidence>
<dbReference type="InterPro" id="IPR051175">
    <property type="entry name" value="CLK_kinases"/>
</dbReference>
<evidence type="ECO:0000256" key="1">
    <source>
        <dbReference type="ARBA" id="ARBA00022527"/>
    </source>
</evidence>
<keyword evidence="5 7" id="KW-0067">ATP-binding</keyword>
<evidence type="ECO:0000313" key="10">
    <source>
        <dbReference type="WBParaSite" id="Csp11.Scaffold630.g22137.t1"/>
    </source>
</evidence>
<reference evidence="10" key="1">
    <citation type="submission" date="2016-11" db="UniProtKB">
        <authorList>
            <consortium name="WormBaseParasite"/>
        </authorList>
    </citation>
    <scope>IDENTIFICATION</scope>
</reference>
<dbReference type="SUPFAM" id="SSF56112">
    <property type="entry name" value="Protein kinase-like (PK-like)"/>
    <property type="match status" value="1"/>
</dbReference>
<dbReference type="InterPro" id="IPR017441">
    <property type="entry name" value="Protein_kinase_ATP_BS"/>
</dbReference>
<dbReference type="PROSITE" id="PS00107">
    <property type="entry name" value="PROTEIN_KINASE_ATP"/>
    <property type="match status" value="1"/>
</dbReference>
<evidence type="ECO:0000259" key="8">
    <source>
        <dbReference type="PROSITE" id="PS50011"/>
    </source>
</evidence>
<keyword evidence="9" id="KW-1185">Reference proteome</keyword>
<sequence>MLRRGVILQTRYRIRHELGQGTFGTVYSVHDGFSGDYVAMKLVKKNDEEELESGLTEVKVLREIGCIPGVPRCLHHFETASHLAIVTRQELATLDFLYKNNRPPWFQPKTIVAIGWNLVSILEAVHNKK</sequence>
<dbReference type="GO" id="GO:0005634">
    <property type="term" value="C:nucleus"/>
    <property type="evidence" value="ECO:0007669"/>
    <property type="project" value="TreeGrafter"/>
</dbReference>
<dbReference type="STRING" id="1561998.A0A1I7V3W6"/>
<keyword evidence="2" id="KW-0808">Transferase</keyword>
<dbReference type="PANTHER" id="PTHR45646:SF11">
    <property type="entry name" value="SERINE_THREONINE-PROTEIN KINASE DOA"/>
    <property type="match status" value="1"/>
</dbReference>
<organism evidence="9 10">
    <name type="scientific">Caenorhabditis tropicalis</name>
    <dbReference type="NCBI Taxonomy" id="1561998"/>
    <lineage>
        <taxon>Eukaryota</taxon>
        <taxon>Metazoa</taxon>
        <taxon>Ecdysozoa</taxon>
        <taxon>Nematoda</taxon>
        <taxon>Chromadorea</taxon>
        <taxon>Rhabditida</taxon>
        <taxon>Rhabditina</taxon>
        <taxon>Rhabditomorpha</taxon>
        <taxon>Rhabditoidea</taxon>
        <taxon>Rhabditidae</taxon>
        <taxon>Peloderinae</taxon>
        <taxon>Caenorhabditis</taxon>
    </lineage>
</organism>